<dbReference type="HOGENOM" id="CLU_128777_0_0_5"/>
<evidence type="ECO:0008006" key="4">
    <source>
        <dbReference type="Google" id="ProtNLM"/>
    </source>
</evidence>
<dbReference type="Pfam" id="PF11162">
    <property type="entry name" value="DUF2946"/>
    <property type="match status" value="1"/>
</dbReference>
<keyword evidence="3" id="KW-1185">Reference proteome</keyword>
<name>F1Z6J6_9SPHN</name>
<evidence type="ECO:0000256" key="1">
    <source>
        <dbReference type="SAM" id="Phobius"/>
    </source>
</evidence>
<dbReference type="InterPro" id="IPR021333">
    <property type="entry name" value="DUF2946"/>
</dbReference>
<accession>F1Z6J6</accession>
<dbReference type="STRING" id="983920.Y88_2440"/>
<evidence type="ECO:0000313" key="3">
    <source>
        <dbReference type="Proteomes" id="UP000004728"/>
    </source>
</evidence>
<evidence type="ECO:0000313" key="2">
    <source>
        <dbReference type="EMBL" id="EGD59656.1"/>
    </source>
</evidence>
<feature type="transmembrane region" description="Helical" evidence="1">
    <location>
        <begin position="101"/>
        <end position="120"/>
    </location>
</feature>
<feature type="transmembrane region" description="Helical" evidence="1">
    <location>
        <begin position="12"/>
        <end position="32"/>
    </location>
</feature>
<gene>
    <name evidence="2" type="ORF">Y88_2440</name>
</gene>
<sequence>MSPMTAFRAFFLAHRSMALAVIALALVMKAIIPAGYMLDQAAAGGGKVLTVRICDDAADFGHAIVRDIHLGGKSAGKHERAGETCPFTALGMAGLSGVDPVLLAAALAFVMALAFAPRLLPAPRRAAYLRPPLRAPPVFG</sequence>
<dbReference type="InParanoid" id="F1Z6J6"/>
<dbReference type="Proteomes" id="UP000004728">
    <property type="component" value="Unassembled WGS sequence"/>
</dbReference>
<keyword evidence="1" id="KW-1133">Transmembrane helix</keyword>
<dbReference type="EMBL" id="AEWJ01000025">
    <property type="protein sequence ID" value="EGD59656.1"/>
    <property type="molecule type" value="Genomic_DNA"/>
</dbReference>
<dbReference type="AlphaFoldDB" id="F1Z6J6"/>
<protein>
    <recommendedName>
        <fullName evidence="4">DUF2946 domain-containing protein</fullName>
    </recommendedName>
</protein>
<organism evidence="2 3">
    <name type="scientific">Novosphingobium nitrogenifigens DSM 19370</name>
    <dbReference type="NCBI Taxonomy" id="983920"/>
    <lineage>
        <taxon>Bacteria</taxon>
        <taxon>Pseudomonadati</taxon>
        <taxon>Pseudomonadota</taxon>
        <taxon>Alphaproteobacteria</taxon>
        <taxon>Sphingomonadales</taxon>
        <taxon>Sphingomonadaceae</taxon>
        <taxon>Novosphingobium</taxon>
    </lineage>
</organism>
<comment type="caution">
    <text evidence="2">The sequence shown here is derived from an EMBL/GenBank/DDBJ whole genome shotgun (WGS) entry which is preliminary data.</text>
</comment>
<proteinExistence type="predicted"/>
<keyword evidence="1" id="KW-0812">Transmembrane</keyword>
<keyword evidence="1" id="KW-0472">Membrane</keyword>
<reference evidence="2 3" key="1">
    <citation type="journal article" date="2012" name="J. Bacteriol.">
        <title>Draft Genome Sequence of Novosphingobium nitrogenifigens Y88T.</title>
        <authorList>
            <person name="Strabala T.J."/>
            <person name="Macdonald L."/>
            <person name="Liu V."/>
            <person name="Smit A.M."/>
        </authorList>
    </citation>
    <scope>NUCLEOTIDE SEQUENCE [LARGE SCALE GENOMIC DNA]</scope>
    <source>
        <strain evidence="2 3">DSM 19370</strain>
    </source>
</reference>
<dbReference type="eggNOG" id="ENOG5031C1K">
    <property type="taxonomic scope" value="Bacteria"/>
</dbReference>